<protein>
    <recommendedName>
        <fullName evidence="6 7">Thioredoxin</fullName>
    </recommendedName>
</protein>
<comment type="similarity">
    <text evidence="1 7">Belongs to the thioredoxin family.</text>
</comment>
<dbReference type="PANTHER" id="PTHR45663:SF11">
    <property type="entry name" value="GEO12009P1"/>
    <property type="match status" value="1"/>
</dbReference>
<dbReference type="InterPro" id="IPR017937">
    <property type="entry name" value="Thioredoxin_CS"/>
</dbReference>
<dbReference type="RefSeq" id="WP_048474704.1">
    <property type="nucleotide sequence ID" value="NZ_JBIRUD010000006.1"/>
</dbReference>
<evidence type="ECO:0000256" key="1">
    <source>
        <dbReference type="ARBA" id="ARBA00008987"/>
    </source>
</evidence>
<dbReference type="PATRIC" id="fig|66430.4.peg.6678"/>
<keyword evidence="4 8" id="KW-1015">Disulfide bond</keyword>
<feature type="disulfide bond" description="Redox-active" evidence="8">
    <location>
        <begin position="36"/>
        <end position="39"/>
    </location>
</feature>
<keyword evidence="2" id="KW-0813">Transport</keyword>
<dbReference type="PRINTS" id="PR00421">
    <property type="entry name" value="THIOREDOXIN"/>
</dbReference>
<dbReference type="GO" id="GO:0015035">
    <property type="term" value="F:protein-disulfide reductase activity"/>
    <property type="evidence" value="ECO:0007669"/>
    <property type="project" value="UniProtKB-UniRule"/>
</dbReference>
<keyword evidence="11" id="KW-1185">Reference proteome</keyword>
<dbReference type="OrthoDB" id="9790390at2"/>
<dbReference type="AlphaFoldDB" id="A0A0J6XTF1"/>
<evidence type="ECO:0000256" key="3">
    <source>
        <dbReference type="ARBA" id="ARBA00022982"/>
    </source>
</evidence>
<dbReference type="PROSITE" id="PS51352">
    <property type="entry name" value="THIOREDOXIN_2"/>
    <property type="match status" value="1"/>
</dbReference>
<dbReference type="Pfam" id="PF00085">
    <property type="entry name" value="Thioredoxin"/>
    <property type="match status" value="1"/>
</dbReference>
<evidence type="ECO:0000259" key="9">
    <source>
        <dbReference type="PROSITE" id="PS51352"/>
    </source>
</evidence>
<comment type="caution">
    <text evidence="10">The sequence shown here is derived from an EMBL/GenBank/DDBJ whole genome shotgun (WGS) entry which is preliminary data.</text>
</comment>
<accession>A0A0J6XTF1</accession>
<dbReference type="GO" id="GO:0045454">
    <property type="term" value="P:cell redox homeostasis"/>
    <property type="evidence" value="ECO:0007669"/>
    <property type="project" value="TreeGrafter"/>
</dbReference>
<dbReference type="InterPro" id="IPR013766">
    <property type="entry name" value="Thioredoxin_domain"/>
</dbReference>
<keyword evidence="3" id="KW-0249">Electron transport</keyword>
<dbReference type="SUPFAM" id="SSF52833">
    <property type="entry name" value="Thioredoxin-like"/>
    <property type="match status" value="1"/>
</dbReference>
<gene>
    <name evidence="10" type="ORF">ACS04_01970</name>
</gene>
<evidence type="ECO:0000256" key="6">
    <source>
        <dbReference type="NCBIfam" id="TIGR01068"/>
    </source>
</evidence>
<dbReference type="NCBIfam" id="TIGR01068">
    <property type="entry name" value="thioredoxin"/>
    <property type="match status" value="1"/>
</dbReference>
<evidence type="ECO:0000256" key="5">
    <source>
        <dbReference type="ARBA" id="ARBA00023284"/>
    </source>
</evidence>
<evidence type="ECO:0000256" key="4">
    <source>
        <dbReference type="ARBA" id="ARBA00023157"/>
    </source>
</evidence>
<reference evidence="10 11" key="1">
    <citation type="submission" date="2015-06" db="EMBL/GenBank/DDBJ databases">
        <title>Recapitulation of the evolution of biosynthetic gene clusters reveals hidden chemical diversity on bacterial genomes.</title>
        <authorList>
            <person name="Cruz-Morales P."/>
            <person name="Martinez-Guerrero C."/>
            <person name="Morales-Escalante M.A."/>
            <person name="Yanez-Guerra L.A."/>
            <person name="Kopp J.F."/>
            <person name="Feldmann J."/>
            <person name="Ramos-Aboites H.E."/>
            <person name="Barona-Gomez F."/>
        </authorList>
    </citation>
    <scope>NUCLEOTIDE SEQUENCE [LARGE SCALE GENOMIC DNA]</scope>
    <source>
        <strain evidence="10 11">ATCC 31245</strain>
    </source>
</reference>
<dbReference type="PIRSF" id="PIRSF000077">
    <property type="entry name" value="Thioredoxin"/>
    <property type="match status" value="1"/>
</dbReference>
<dbReference type="InterPro" id="IPR036249">
    <property type="entry name" value="Thioredoxin-like_sf"/>
</dbReference>
<dbReference type="GO" id="GO:0005829">
    <property type="term" value="C:cytosol"/>
    <property type="evidence" value="ECO:0007669"/>
    <property type="project" value="TreeGrafter"/>
</dbReference>
<evidence type="ECO:0000313" key="10">
    <source>
        <dbReference type="EMBL" id="KMO99445.1"/>
    </source>
</evidence>
<dbReference type="CDD" id="cd02947">
    <property type="entry name" value="TRX_family"/>
    <property type="match status" value="1"/>
</dbReference>
<dbReference type="STRING" id="66430.ACS04_01970"/>
<proteinExistence type="inferred from homology"/>
<name>A0A0J6XTF1_9ACTN</name>
<keyword evidence="5 8" id="KW-0676">Redox-active center</keyword>
<dbReference type="PROSITE" id="PS00194">
    <property type="entry name" value="THIOREDOXIN_1"/>
    <property type="match status" value="1"/>
</dbReference>
<evidence type="ECO:0000256" key="2">
    <source>
        <dbReference type="ARBA" id="ARBA00022448"/>
    </source>
</evidence>
<dbReference type="Proteomes" id="UP000035932">
    <property type="component" value="Unassembled WGS sequence"/>
</dbReference>
<dbReference type="Gene3D" id="3.40.30.10">
    <property type="entry name" value="Glutaredoxin"/>
    <property type="match status" value="1"/>
</dbReference>
<organism evidence="10 11">
    <name type="scientific">Streptomyces roseus</name>
    <dbReference type="NCBI Taxonomy" id="66430"/>
    <lineage>
        <taxon>Bacteria</taxon>
        <taxon>Bacillati</taxon>
        <taxon>Actinomycetota</taxon>
        <taxon>Actinomycetes</taxon>
        <taxon>Kitasatosporales</taxon>
        <taxon>Streptomycetaceae</taxon>
        <taxon>Streptomyces</taxon>
    </lineage>
</organism>
<evidence type="ECO:0000256" key="7">
    <source>
        <dbReference type="PIRNR" id="PIRNR000077"/>
    </source>
</evidence>
<dbReference type="EMBL" id="LFML01000008">
    <property type="protein sequence ID" value="KMO99445.1"/>
    <property type="molecule type" value="Genomic_DNA"/>
</dbReference>
<evidence type="ECO:0000256" key="8">
    <source>
        <dbReference type="PIRSR" id="PIRSR000077-4"/>
    </source>
</evidence>
<dbReference type="PANTHER" id="PTHR45663">
    <property type="entry name" value="GEO12009P1"/>
    <property type="match status" value="1"/>
</dbReference>
<evidence type="ECO:0000313" key="11">
    <source>
        <dbReference type="Proteomes" id="UP000035932"/>
    </source>
</evidence>
<feature type="domain" description="Thioredoxin" evidence="9">
    <location>
        <begin position="1"/>
        <end position="112"/>
    </location>
</feature>
<dbReference type="InterPro" id="IPR005746">
    <property type="entry name" value="Thioredoxin"/>
</dbReference>
<sequence>MIHAQGVAEVTDQDFEAQVLAERGRPVLVEFTADWCGPCRQLAPVLSAIAAEEAERLKVVQIDADRNPATVVRYGVLSMPTLLVFRDGEPVKQMVGARAKRKLLQELEEVTGAAATGRAATTAAVTA</sequence>
<dbReference type="FunFam" id="3.40.30.10:FF:000001">
    <property type="entry name" value="Thioredoxin"/>
    <property type="match status" value="1"/>
</dbReference>